<keyword evidence="2" id="KW-1185">Reference proteome</keyword>
<evidence type="ECO:0000313" key="1">
    <source>
        <dbReference type="EMBL" id="MBP2379922.1"/>
    </source>
</evidence>
<reference evidence="1 2" key="1">
    <citation type="submission" date="2021-03" db="EMBL/GenBank/DDBJ databases">
        <title>Sequencing the genomes of 1000 actinobacteria strains.</title>
        <authorList>
            <person name="Klenk H.-P."/>
        </authorList>
    </citation>
    <scope>NUCLEOTIDE SEQUENCE [LARGE SCALE GENOMIC DNA]</scope>
    <source>
        <strain evidence="1 2">DSM 13468</strain>
    </source>
</reference>
<evidence type="ECO:0000313" key="2">
    <source>
        <dbReference type="Proteomes" id="UP000703720"/>
    </source>
</evidence>
<organism evidence="1 2">
    <name type="scientific">Microbacterium phyllosphaerae</name>
    <dbReference type="NCBI Taxonomy" id="124798"/>
    <lineage>
        <taxon>Bacteria</taxon>
        <taxon>Bacillati</taxon>
        <taxon>Actinomycetota</taxon>
        <taxon>Actinomycetes</taxon>
        <taxon>Micrococcales</taxon>
        <taxon>Microbacteriaceae</taxon>
        <taxon>Microbacterium</taxon>
    </lineage>
</organism>
<dbReference type="Proteomes" id="UP000703720">
    <property type="component" value="Unassembled WGS sequence"/>
</dbReference>
<accession>A0ABS4WUP1</accession>
<proteinExistence type="predicted"/>
<dbReference type="RefSeq" id="WP_343848533.1">
    <property type="nucleotide sequence ID" value="NZ_BAAAIO010000002.1"/>
</dbReference>
<dbReference type="EMBL" id="JAGIOA010000001">
    <property type="protein sequence ID" value="MBP2379922.1"/>
    <property type="molecule type" value="Genomic_DNA"/>
</dbReference>
<name>A0ABS4WUP1_9MICO</name>
<protein>
    <submittedName>
        <fullName evidence="1">Uncharacterized protein</fullName>
    </submittedName>
</protein>
<comment type="caution">
    <text evidence="1">The sequence shown here is derived from an EMBL/GenBank/DDBJ whole genome shotgun (WGS) entry which is preliminary data.</text>
</comment>
<gene>
    <name evidence="1" type="ORF">JOF42_003417</name>
</gene>
<sequence>MPGNPWPHDMTMTVQDRPQALLELLWIREAHDLRPVGDDLPSALTDPPAPAASPVDAETRELWSEGWARIWSDVLAHSAVEHDQAMFDAVGDAEAGSVERESLLRQLIGPTWGDEFGHEVFDDDAYREWERRGFDSHVATRPGMLADSPEHRDVEALAAAWRRGLTTVVTIPCRDMHVRQVGPHTLLVTDEVRGDSVEYRKALAFFAVD</sequence>